<evidence type="ECO:0000256" key="1">
    <source>
        <dbReference type="SAM" id="MobiDB-lite"/>
    </source>
</evidence>
<reference evidence="5" key="1">
    <citation type="submission" date="2017-02" db="EMBL/GenBank/DDBJ databases">
        <authorList>
            <person name="Dridi B."/>
        </authorList>
    </citation>
    <scope>NUCLEOTIDE SEQUENCE [LARGE SCALE GENOMIC DNA]</scope>
    <source>
        <strain evidence="5">B Co 03.10</strain>
    </source>
</reference>
<keyword evidence="5" id="KW-1185">Reference proteome</keyword>
<evidence type="ECO:0000259" key="3">
    <source>
        <dbReference type="Pfam" id="PF13785"/>
    </source>
</evidence>
<dbReference type="AlphaFoldDB" id="A0A1X6XE66"/>
<dbReference type="Proteomes" id="UP000196581">
    <property type="component" value="Unassembled WGS sequence"/>
</dbReference>
<name>A0A1X6XE66_9MICO</name>
<feature type="region of interest" description="Disordered" evidence="1">
    <location>
        <begin position="39"/>
        <end position="66"/>
    </location>
</feature>
<dbReference type="EMBL" id="FWFF01000012">
    <property type="protein sequence ID" value="SLM97554.1"/>
    <property type="molecule type" value="Genomic_DNA"/>
</dbReference>
<keyword evidence="2" id="KW-1133">Transmembrane helix</keyword>
<evidence type="ECO:0000256" key="2">
    <source>
        <dbReference type="SAM" id="Phobius"/>
    </source>
</evidence>
<gene>
    <name evidence="4" type="ORF">FM105_07295</name>
</gene>
<protein>
    <recommendedName>
        <fullName evidence="3">DUF4178 domain-containing protein</fullName>
    </recommendedName>
</protein>
<accession>A0A1X6XE66</accession>
<feature type="transmembrane region" description="Helical" evidence="2">
    <location>
        <begin position="6"/>
        <end position="31"/>
    </location>
</feature>
<evidence type="ECO:0000313" key="4">
    <source>
        <dbReference type="EMBL" id="SLM97554.1"/>
    </source>
</evidence>
<evidence type="ECO:0000313" key="5">
    <source>
        <dbReference type="Proteomes" id="UP000196581"/>
    </source>
</evidence>
<dbReference type="InterPro" id="IPR025235">
    <property type="entry name" value="DUF4178"/>
</dbReference>
<feature type="domain" description="DUF4178" evidence="3">
    <location>
        <begin position="67"/>
        <end position="201"/>
    </location>
</feature>
<keyword evidence="2" id="KW-0472">Membrane</keyword>
<dbReference type="RefSeq" id="WP_256970280.1">
    <property type="nucleotide sequence ID" value="NZ_FWFF01000012.1"/>
</dbReference>
<organism evidence="4 5">
    <name type="scientific">Brevibacterium yomogidense</name>
    <dbReference type="NCBI Taxonomy" id="946573"/>
    <lineage>
        <taxon>Bacteria</taxon>
        <taxon>Bacillati</taxon>
        <taxon>Actinomycetota</taxon>
        <taxon>Actinomycetes</taxon>
        <taxon>Micrococcales</taxon>
        <taxon>Brevibacteriaceae</taxon>
        <taxon>Brevibacterium</taxon>
    </lineage>
</organism>
<sequence length="213" mass="23549">MSSFNVVLLLILGVIAVALVVAAIVLIILLVRRSKESSRRHQQSAAQPPRDPFAPDSSTAGDPRTLKAGDLLQFGDDKAWIRGSLRYREGMYVWAEHFFQADTHSVRQWLSVEEDPLLQMAVWRDRPDVQLEPGPRRLVVDGITFTFSERGTASFRGEGTTGLPPHGTSEYADYESSDGTLLGFERFGNGRWEVSMGRPLPVGSFTIYPGGGI</sequence>
<dbReference type="Pfam" id="PF13785">
    <property type="entry name" value="DUF4178"/>
    <property type="match status" value="1"/>
</dbReference>
<proteinExistence type="predicted"/>
<keyword evidence="2" id="KW-0812">Transmembrane</keyword>